<dbReference type="InterPro" id="IPR036388">
    <property type="entry name" value="WH-like_DNA-bd_sf"/>
</dbReference>
<evidence type="ECO:0000313" key="1">
    <source>
        <dbReference type="EMBL" id="CAG8753358.1"/>
    </source>
</evidence>
<name>A0A9N9IXW3_9GLOM</name>
<dbReference type="OrthoDB" id="2434452at2759"/>
<dbReference type="AlphaFoldDB" id="A0A9N9IXW3"/>
<dbReference type="SUPFAM" id="SSF52540">
    <property type="entry name" value="P-loop containing nucleoside triphosphate hydrolases"/>
    <property type="match status" value="1"/>
</dbReference>
<dbReference type="InterPro" id="IPR027417">
    <property type="entry name" value="P-loop_NTPase"/>
</dbReference>
<accession>A0A9N9IXW3</accession>
<evidence type="ECO:0000313" key="2">
    <source>
        <dbReference type="Proteomes" id="UP000789405"/>
    </source>
</evidence>
<dbReference type="Gene3D" id="1.10.10.10">
    <property type="entry name" value="Winged helix-like DNA-binding domain superfamily/Winged helix DNA-binding domain"/>
    <property type="match status" value="1"/>
</dbReference>
<comment type="caution">
    <text evidence="1">The sequence shown here is derived from an EMBL/GenBank/DDBJ whole genome shotgun (WGS) entry which is preliminary data.</text>
</comment>
<keyword evidence="2" id="KW-1185">Reference proteome</keyword>
<organism evidence="1 2">
    <name type="scientific">Dentiscutata erythropus</name>
    <dbReference type="NCBI Taxonomy" id="1348616"/>
    <lineage>
        <taxon>Eukaryota</taxon>
        <taxon>Fungi</taxon>
        <taxon>Fungi incertae sedis</taxon>
        <taxon>Mucoromycota</taxon>
        <taxon>Glomeromycotina</taxon>
        <taxon>Glomeromycetes</taxon>
        <taxon>Diversisporales</taxon>
        <taxon>Gigasporaceae</taxon>
        <taxon>Dentiscutata</taxon>
    </lineage>
</organism>
<proteinExistence type="predicted"/>
<gene>
    <name evidence="1" type="ORF">DERYTH_LOCUS17097</name>
</gene>
<reference evidence="1" key="1">
    <citation type="submission" date="2021-06" db="EMBL/GenBank/DDBJ databases">
        <authorList>
            <person name="Kallberg Y."/>
            <person name="Tangrot J."/>
            <person name="Rosling A."/>
        </authorList>
    </citation>
    <scope>NUCLEOTIDE SEQUENCE</scope>
    <source>
        <strain evidence="1">MA453B</strain>
    </source>
</reference>
<sequence>METLHISRKAANLPEFSNNDKANILKIWKEREKKCQYNLAAIEERINNVRTKYHYIQESIQNHTYIPSFANLLKNFGNAFLYNGCHCFERQFATGLCLLCGFYLHHDLNNLIPNSNFKNHTSNHITNELLIDAALDEIFKLPSYREIQRESILSFIFGQDTLALLRTGSEKTLIYSVASHDLVKQGIPAAVLFATSDQPPEILEIEMEVQLKPRKNELFKEKVLKILETISQRCAIIYCTTPSDYGDDDVPQCYQCDNCKWYLQDQPVCQDVSDDTMRIIRILEKLLDKAAQERMNYKFVKREDIVDIFIKANNINVHDFQLNSIDEYKCPTGHIQTRQNVFYLIDVLLVKGLIKQEVELKFRTSESSIWSIAIDLLAFVMMLRRKLEEVIGAYG</sequence>
<dbReference type="Proteomes" id="UP000789405">
    <property type="component" value="Unassembled WGS sequence"/>
</dbReference>
<protein>
    <submittedName>
        <fullName evidence="1">24492_t:CDS:1</fullName>
    </submittedName>
</protein>
<dbReference type="EMBL" id="CAJVPY010015739">
    <property type="protein sequence ID" value="CAG8753358.1"/>
    <property type="molecule type" value="Genomic_DNA"/>
</dbReference>
<dbReference type="Gene3D" id="3.40.50.300">
    <property type="entry name" value="P-loop containing nucleotide triphosphate hydrolases"/>
    <property type="match status" value="1"/>
</dbReference>